<evidence type="ECO:0000313" key="3">
    <source>
        <dbReference type="EMBL" id="PJZ61900.1"/>
    </source>
</evidence>
<dbReference type="Pfam" id="PF06319">
    <property type="entry name" value="MmcB-like"/>
    <property type="match status" value="1"/>
</dbReference>
<dbReference type="EMBL" id="NPDV01000022">
    <property type="protein sequence ID" value="PJZ51591.1"/>
    <property type="molecule type" value="Genomic_DNA"/>
</dbReference>
<name>A0A2M9YJ70_9LEPT</name>
<evidence type="ECO:0000313" key="2">
    <source>
        <dbReference type="EMBL" id="PJZ51591.1"/>
    </source>
</evidence>
<gene>
    <name evidence="3" type="ORF">CH376_10880</name>
    <name evidence="2" type="ORF">CH380_19285</name>
</gene>
<accession>A0A2M9YJ70</accession>
<reference evidence="4 5" key="1">
    <citation type="submission" date="2017-07" db="EMBL/GenBank/DDBJ databases">
        <title>Leptospira spp. isolated from tropical soils.</title>
        <authorList>
            <person name="Thibeaux R."/>
            <person name="Iraola G."/>
            <person name="Ferres I."/>
            <person name="Bierque E."/>
            <person name="Girault D."/>
            <person name="Soupe-Gilbert M.-E."/>
            <person name="Picardeau M."/>
            <person name="Goarant C."/>
        </authorList>
    </citation>
    <scope>NUCLEOTIDE SEQUENCE [LARGE SCALE GENOMIC DNA]</scope>
    <source>
        <strain evidence="2 5">FH2-B-C1</strain>
        <strain evidence="3 4">FH2-B-D1</strain>
    </source>
</reference>
<evidence type="ECO:0000313" key="4">
    <source>
        <dbReference type="Proteomes" id="UP000232149"/>
    </source>
</evidence>
<organism evidence="2 5">
    <name type="scientific">Leptospira adleri</name>
    <dbReference type="NCBI Taxonomy" id="2023186"/>
    <lineage>
        <taxon>Bacteria</taxon>
        <taxon>Pseudomonadati</taxon>
        <taxon>Spirochaetota</taxon>
        <taxon>Spirochaetia</taxon>
        <taxon>Leptospirales</taxon>
        <taxon>Leptospiraceae</taxon>
        <taxon>Leptospira</taxon>
    </lineage>
</organism>
<dbReference type="EMBL" id="NPDU01000024">
    <property type="protein sequence ID" value="PJZ61900.1"/>
    <property type="molecule type" value="Genomic_DNA"/>
</dbReference>
<proteinExistence type="predicted"/>
<evidence type="ECO:0008006" key="6">
    <source>
        <dbReference type="Google" id="ProtNLM"/>
    </source>
</evidence>
<comment type="caution">
    <text evidence="2">The sequence shown here is derived from an EMBL/GenBank/DDBJ whole genome shotgun (WGS) entry which is preliminary data.</text>
</comment>
<dbReference type="RefSeq" id="WP_100787386.1">
    <property type="nucleotide sequence ID" value="NZ_NPDU01000024.1"/>
</dbReference>
<dbReference type="Proteomes" id="UP000232149">
    <property type="component" value="Unassembled WGS sequence"/>
</dbReference>
<feature type="coiled-coil region" evidence="1">
    <location>
        <begin position="177"/>
        <end position="211"/>
    </location>
</feature>
<sequence length="269" mass="31989">MKDPKITAHMISELLKVKHANDIYLPECKTGPSMGSHHFRMDGWSMPKSWSKDAVTAYEIKVSRSDFLQDEKWRSYLIYCNHFYFVTPPGLINPKELPEEAGLYETSKNGTRLFIRKKSVYRTQSIPEEIFRYVLMWRIDKQYTNYWKANAKERLLNWLETQEEDRNFGRALSGKIRKKVEERIWKVAEQNETLEKRIKTYEEIKIFLENLGIDATRPYLSKWEVQKKIDLINELIPQTLIEKFKDTQSNISRVLAMIEDIEKGQREIA</sequence>
<evidence type="ECO:0000256" key="1">
    <source>
        <dbReference type="SAM" id="Coils"/>
    </source>
</evidence>
<evidence type="ECO:0000313" key="5">
    <source>
        <dbReference type="Proteomes" id="UP000232188"/>
    </source>
</evidence>
<keyword evidence="4" id="KW-1185">Reference proteome</keyword>
<dbReference type="InterPro" id="IPR009394">
    <property type="entry name" value="MmcB-like"/>
</dbReference>
<protein>
    <recommendedName>
        <fullName evidence="6">MmcB family DNA repair protein</fullName>
    </recommendedName>
</protein>
<dbReference type="Proteomes" id="UP000232188">
    <property type="component" value="Unassembled WGS sequence"/>
</dbReference>
<dbReference type="AlphaFoldDB" id="A0A2M9YJ70"/>
<keyword evidence="1" id="KW-0175">Coiled coil</keyword>